<protein>
    <submittedName>
        <fullName evidence="1">Uncharacterized protein</fullName>
    </submittedName>
</protein>
<evidence type="ECO:0000313" key="2">
    <source>
        <dbReference type="Proteomes" id="UP001501459"/>
    </source>
</evidence>
<dbReference type="RefSeq" id="WP_343752533.1">
    <property type="nucleotide sequence ID" value="NZ_BAAADM010000046.1"/>
</dbReference>
<name>A0ABN0ZAF6_9BACI</name>
<proteinExistence type="predicted"/>
<keyword evidence="2" id="KW-1185">Reference proteome</keyword>
<evidence type="ECO:0000313" key="1">
    <source>
        <dbReference type="EMBL" id="GAA0441389.1"/>
    </source>
</evidence>
<organism evidence="1 2">
    <name type="scientific">Lentibacillus halophilus</name>
    <dbReference type="NCBI Taxonomy" id="295065"/>
    <lineage>
        <taxon>Bacteria</taxon>
        <taxon>Bacillati</taxon>
        <taxon>Bacillota</taxon>
        <taxon>Bacilli</taxon>
        <taxon>Bacillales</taxon>
        <taxon>Bacillaceae</taxon>
        <taxon>Lentibacillus</taxon>
    </lineage>
</organism>
<gene>
    <name evidence="1" type="ORF">GCM10008983_18180</name>
</gene>
<accession>A0ABN0ZAF6</accession>
<dbReference type="EMBL" id="BAAADM010000046">
    <property type="protein sequence ID" value="GAA0441389.1"/>
    <property type="molecule type" value="Genomic_DNA"/>
</dbReference>
<sequence length="223" mass="26077">MKLFQVRKGQFVYYKNELHKVYSVKPVFKQSIHLYRMKDMQQDLTSANNIEPCRPKHNDTFIFYGRRYTIDKNKKPETGDYILITKPTPDFLDHYSLNEIEKVDSVEDGNVVTTRDNGVKHSEYVVMVPGKTEDSDDIAYFDKALVSDAQLQEDESPGLPEETDNFDGPVVGDIYYDVENDLKAMIVAMTDDEVIFGHQVRVHMKDLMDENKYRMIYRFEEGF</sequence>
<comment type="caution">
    <text evidence="1">The sequence shown here is derived from an EMBL/GenBank/DDBJ whole genome shotgun (WGS) entry which is preliminary data.</text>
</comment>
<reference evidence="1 2" key="1">
    <citation type="journal article" date="2019" name="Int. J. Syst. Evol. Microbiol.">
        <title>The Global Catalogue of Microorganisms (GCM) 10K type strain sequencing project: providing services to taxonomists for standard genome sequencing and annotation.</title>
        <authorList>
            <consortium name="The Broad Institute Genomics Platform"/>
            <consortium name="The Broad Institute Genome Sequencing Center for Infectious Disease"/>
            <person name="Wu L."/>
            <person name="Ma J."/>
        </authorList>
    </citation>
    <scope>NUCLEOTIDE SEQUENCE [LARGE SCALE GENOMIC DNA]</scope>
    <source>
        <strain evidence="1 2">JCM 12149</strain>
    </source>
</reference>
<dbReference type="Proteomes" id="UP001501459">
    <property type="component" value="Unassembled WGS sequence"/>
</dbReference>